<dbReference type="AlphaFoldDB" id="A0A518AZ71"/>
<name>A0A518AZ71_9BACT</name>
<dbReference type="Proteomes" id="UP000317093">
    <property type="component" value="Chromosome"/>
</dbReference>
<dbReference type="NCBIfam" id="TIGR02226">
    <property type="entry name" value="two_anch"/>
    <property type="match status" value="1"/>
</dbReference>
<accession>A0A518AZ71</accession>
<dbReference type="SUPFAM" id="SSF52317">
    <property type="entry name" value="Class I glutamine amidotransferase-like"/>
    <property type="match status" value="1"/>
</dbReference>
<dbReference type="InterPro" id="IPR002035">
    <property type="entry name" value="VWF_A"/>
</dbReference>
<feature type="transmembrane region" description="Helical" evidence="1">
    <location>
        <begin position="61"/>
        <end position="79"/>
    </location>
</feature>
<proteinExistence type="predicted"/>
<dbReference type="Gene3D" id="3.40.50.880">
    <property type="match status" value="1"/>
</dbReference>
<gene>
    <name evidence="4" type="ORF">Pan216_08650</name>
</gene>
<dbReference type="RefSeq" id="WP_145255224.1">
    <property type="nucleotide sequence ID" value="NZ_CP036279.1"/>
</dbReference>
<dbReference type="InterPro" id="IPR011933">
    <property type="entry name" value="Double_TM_dom"/>
</dbReference>
<evidence type="ECO:0000256" key="1">
    <source>
        <dbReference type="SAM" id="Phobius"/>
    </source>
</evidence>
<dbReference type="Pfam" id="PF13519">
    <property type="entry name" value="VWA_2"/>
    <property type="match status" value="1"/>
</dbReference>
<dbReference type="PANTHER" id="PTHR37464:SF1">
    <property type="entry name" value="BLL2463 PROTEIN"/>
    <property type="match status" value="1"/>
</dbReference>
<feature type="domain" description="VWFA" evidence="3">
    <location>
        <begin position="100"/>
        <end position="205"/>
    </location>
</feature>
<dbReference type="PANTHER" id="PTHR37464">
    <property type="entry name" value="BLL2463 PROTEIN"/>
    <property type="match status" value="1"/>
</dbReference>
<keyword evidence="1" id="KW-1133">Transmembrane helix</keyword>
<protein>
    <recommendedName>
        <fullName evidence="6">VWFA domain-containing protein</fullName>
    </recommendedName>
</protein>
<dbReference type="SUPFAM" id="SSF53300">
    <property type="entry name" value="vWA-like"/>
    <property type="match status" value="1"/>
</dbReference>
<keyword evidence="5" id="KW-1185">Reference proteome</keyword>
<feature type="transmembrane region" description="Helical" evidence="1">
    <location>
        <begin position="6"/>
        <end position="29"/>
    </location>
</feature>
<evidence type="ECO:0000259" key="3">
    <source>
        <dbReference type="Pfam" id="PF13519"/>
    </source>
</evidence>
<dbReference type="OrthoDB" id="251556at2"/>
<evidence type="ECO:0000313" key="5">
    <source>
        <dbReference type="Proteomes" id="UP000317093"/>
    </source>
</evidence>
<feature type="domain" description="Aerotolerance regulator N-terminal" evidence="2">
    <location>
        <begin position="7"/>
        <end position="81"/>
    </location>
</feature>
<dbReference type="EMBL" id="CP036279">
    <property type="protein sequence ID" value="QDU60028.1"/>
    <property type="molecule type" value="Genomic_DNA"/>
</dbReference>
<organism evidence="4 5">
    <name type="scientific">Kolteria novifilia</name>
    <dbReference type="NCBI Taxonomy" id="2527975"/>
    <lineage>
        <taxon>Bacteria</taxon>
        <taxon>Pseudomonadati</taxon>
        <taxon>Planctomycetota</taxon>
        <taxon>Planctomycetia</taxon>
        <taxon>Kolteriales</taxon>
        <taxon>Kolteriaceae</taxon>
        <taxon>Kolteria</taxon>
    </lineage>
</organism>
<evidence type="ECO:0008006" key="6">
    <source>
        <dbReference type="Google" id="ProtNLM"/>
    </source>
</evidence>
<dbReference type="Pfam" id="PF07584">
    <property type="entry name" value="BatA"/>
    <property type="match status" value="1"/>
</dbReference>
<feature type="transmembrane region" description="Helical" evidence="1">
    <location>
        <begin position="713"/>
        <end position="732"/>
    </location>
</feature>
<dbReference type="InterPro" id="IPR024163">
    <property type="entry name" value="Aerotolerance_reg_N"/>
</dbReference>
<evidence type="ECO:0000259" key="2">
    <source>
        <dbReference type="Pfam" id="PF07584"/>
    </source>
</evidence>
<dbReference type="InterPro" id="IPR013783">
    <property type="entry name" value="Ig-like_fold"/>
</dbReference>
<keyword evidence="1" id="KW-0472">Membrane</keyword>
<reference evidence="4 5" key="1">
    <citation type="submission" date="2019-02" db="EMBL/GenBank/DDBJ databases">
        <title>Deep-cultivation of Planctomycetes and their phenomic and genomic characterization uncovers novel biology.</title>
        <authorList>
            <person name="Wiegand S."/>
            <person name="Jogler M."/>
            <person name="Boedeker C."/>
            <person name="Pinto D."/>
            <person name="Vollmers J."/>
            <person name="Rivas-Marin E."/>
            <person name="Kohn T."/>
            <person name="Peeters S.H."/>
            <person name="Heuer A."/>
            <person name="Rast P."/>
            <person name="Oberbeckmann S."/>
            <person name="Bunk B."/>
            <person name="Jeske O."/>
            <person name="Meyerdierks A."/>
            <person name="Storesund J.E."/>
            <person name="Kallscheuer N."/>
            <person name="Luecker S."/>
            <person name="Lage O.M."/>
            <person name="Pohl T."/>
            <person name="Merkel B.J."/>
            <person name="Hornburger P."/>
            <person name="Mueller R.-W."/>
            <person name="Bruemmer F."/>
            <person name="Labrenz M."/>
            <person name="Spormann A.M."/>
            <person name="Op den Camp H."/>
            <person name="Overmann J."/>
            <person name="Amann R."/>
            <person name="Jetten M.S.M."/>
            <person name="Mascher T."/>
            <person name="Medema M.H."/>
            <person name="Devos D.P."/>
            <person name="Kaster A.-K."/>
            <person name="Ovreas L."/>
            <person name="Rohde M."/>
            <person name="Galperin M.Y."/>
            <person name="Jogler C."/>
        </authorList>
    </citation>
    <scope>NUCLEOTIDE SEQUENCE [LARGE SCALE GENOMIC DNA]</scope>
    <source>
        <strain evidence="4 5">Pan216</strain>
    </source>
</reference>
<dbReference type="Gene3D" id="2.60.40.10">
    <property type="entry name" value="Immunoglobulins"/>
    <property type="match status" value="1"/>
</dbReference>
<dbReference type="InterPro" id="IPR036465">
    <property type="entry name" value="vWFA_dom_sf"/>
</dbReference>
<keyword evidence="1" id="KW-0812">Transmembrane</keyword>
<sequence>MAVFAFMFGAPAILWGLALAGAPLLIHLLNRQRHKEMHWAAMRWLLQAMRKNARRVQIEQWLLLAIRTLLIICVVAAMSKPIIESAGPLLASTTSATHHVIVFDNSMSMQFASGGRSRWERAKSLAQSVLETAQKGDLASVVVMGSPTSILVGDASPYLSAVGEEVEAIKVHDGIASVEQAMDRVEDILKNSSAGRKQLYLITDMQRTSWQSSDLAGEQAGLAKKLRAMSDRCQFVILDAGGTSEANLSVASVEQIEPVILSGTPTGFRASIVNHSSEDRNGVRVQLLVDGQIEAVETLDLAAGETGAAIFNVRFRETGDQAVEARIEGDDLKPDNHHHYAARVRDALNVLLIEGEPAGGPFESEADYLRVAFEPSDASQGPASIRTETRLESDLLEINLGDWDLVVLCNVGQLTPSEVAVLEEHTRQGGGLLFFLGKQTNIEAFNSVLFNEGKGLLPVRLADLSENKQRDDEAYGFDPLDYVHPVVAPFLDLERAGLLTTKIFRYAKIELPTEEQTSKERPAPSVALAFTTGDPAIVLADRGRGRVGVVATSADLDWNSWAISPSFLPVMRELAGQLVKGRVSAPESRVGDLLSIALPERVFDVSATLTPPGEGVASEPMRPQEGENDANLLEYDRTGRSGIYRVSLGPPIDQTRLLAVNTWPRESVLERVSSEDLRSMFPGWEFTLHDRWPTSGARAQAVIPDRGEIYRPLLYIALFLAFLETFLAWKFGHHRLK</sequence>
<dbReference type="Gene3D" id="3.40.50.410">
    <property type="entry name" value="von Willebrand factor, type A domain"/>
    <property type="match status" value="1"/>
</dbReference>
<dbReference type="KEGG" id="knv:Pan216_08650"/>
<dbReference type="InterPro" id="IPR029062">
    <property type="entry name" value="Class_I_gatase-like"/>
</dbReference>
<evidence type="ECO:0000313" key="4">
    <source>
        <dbReference type="EMBL" id="QDU60028.1"/>
    </source>
</evidence>